<feature type="region of interest" description="Disordered" evidence="1">
    <location>
        <begin position="153"/>
        <end position="177"/>
    </location>
</feature>
<dbReference type="Pfam" id="PF03732">
    <property type="entry name" value="Retrotrans_gag"/>
    <property type="match status" value="1"/>
</dbReference>
<feature type="region of interest" description="Disordered" evidence="1">
    <location>
        <begin position="1"/>
        <end position="55"/>
    </location>
</feature>
<protein>
    <submittedName>
        <fullName evidence="4">Uncharacterized protein LOC104232008</fullName>
    </submittedName>
</protein>
<accession>A0A1U7WXS2</accession>
<feature type="compositionally biased region" description="Gly residues" evidence="1">
    <location>
        <begin position="166"/>
        <end position="177"/>
    </location>
</feature>
<keyword evidence="3" id="KW-1185">Reference proteome</keyword>
<gene>
    <name evidence="4" type="primary">LOC104232008</name>
</gene>
<dbReference type="OrthoDB" id="1936908at2759"/>
<evidence type="ECO:0000256" key="1">
    <source>
        <dbReference type="SAM" id="MobiDB-lite"/>
    </source>
</evidence>
<dbReference type="AlphaFoldDB" id="A0A1U7WXS2"/>
<reference evidence="3" key="1">
    <citation type="journal article" date="2013" name="Genome Biol.">
        <title>Reference genomes and transcriptomes of Nicotiana sylvestris and Nicotiana tomentosiformis.</title>
        <authorList>
            <person name="Sierro N."/>
            <person name="Battey J.N."/>
            <person name="Ouadi S."/>
            <person name="Bovet L."/>
            <person name="Goepfert S."/>
            <person name="Bakaher N."/>
            <person name="Peitsch M.C."/>
            <person name="Ivanov N.V."/>
        </authorList>
    </citation>
    <scope>NUCLEOTIDE SEQUENCE [LARGE SCALE GENOMIC DNA]</scope>
</reference>
<reference evidence="4" key="2">
    <citation type="submission" date="2025-08" db="UniProtKB">
        <authorList>
            <consortium name="RefSeq"/>
        </authorList>
    </citation>
    <scope>IDENTIFICATION</scope>
    <source>
        <tissue evidence="4">Leaf</tissue>
    </source>
</reference>
<evidence type="ECO:0000313" key="3">
    <source>
        <dbReference type="Proteomes" id="UP000189701"/>
    </source>
</evidence>
<dbReference type="RefSeq" id="XP_009783403.1">
    <property type="nucleotide sequence ID" value="XM_009785101.1"/>
</dbReference>
<dbReference type="Proteomes" id="UP000189701">
    <property type="component" value="Unplaced"/>
</dbReference>
<evidence type="ECO:0000313" key="4">
    <source>
        <dbReference type="RefSeq" id="XP_009783403.1"/>
    </source>
</evidence>
<name>A0A1U7WXS2_NICSY</name>
<dbReference type="InterPro" id="IPR005162">
    <property type="entry name" value="Retrotrans_gag_dom"/>
</dbReference>
<sequence length="177" mass="19258">MGEGSRPAITLPGSSIPEQTTPVPTPAEGTTIPPIDTPAPPLAPASGFDSREERSPPARWNEFADAFIDHFLPAETKAARATEFENLKQGSRRMWEYHMEFARLFKYAIHMLPTMEARASTAALNSDMNYGNMVAFAQATENHKLKNKMEIEGNSKARSTGNMGESLGGGRSAFRGG</sequence>
<feature type="compositionally biased region" description="Polar residues" evidence="1">
    <location>
        <begin position="12"/>
        <end position="22"/>
    </location>
</feature>
<feature type="domain" description="Retrotransposon gag" evidence="2">
    <location>
        <begin position="48"/>
        <end position="112"/>
    </location>
</feature>
<evidence type="ECO:0000259" key="2">
    <source>
        <dbReference type="Pfam" id="PF03732"/>
    </source>
</evidence>
<proteinExistence type="predicted"/>
<organism evidence="3 4">
    <name type="scientific">Nicotiana sylvestris</name>
    <name type="common">Wood tobacco</name>
    <name type="synonym">South American tobacco</name>
    <dbReference type="NCBI Taxonomy" id="4096"/>
    <lineage>
        <taxon>Eukaryota</taxon>
        <taxon>Viridiplantae</taxon>
        <taxon>Streptophyta</taxon>
        <taxon>Embryophyta</taxon>
        <taxon>Tracheophyta</taxon>
        <taxon>Spermatophyta</taxon>
        <taxon>Magnoliopsida</taxon>
        <taxon>eudicotyledons</taxon>
        <taxon>Gunneridae</taxon>
        <taxon>Pentapetalae</taxon>
        <taxon>asterids</taxon>
        <taxon>lamiids</taxon>
        <taxon>Solanales</taxon>
        <taxon>Solanaceae</taxon>
        <taxon>Nicotianoideae</taxon>
        <taxon>Nicotianeae</taxon>
        <taxon>Nicotiana</taxon>
    </lineage>
</organism>